<evidence type="ECO:0000313" key="3">
    <source>
        <dbReference type="Proteomes" id="UP001219630"/>
    </source>
</evidence>
<feature type="compositionally biased region" description="Low complexity" evidence="1">
    <location>
        <begin position="507"/>
        <end position="521"/>
    </location>
</feature>
<protein>
    <submittedName>
        <fullName evidence="2">YdgA family protein</fullName>
    </submittedName>
</protein>
<reference evidence="2 3" key="1">
    <citation type="submission" date="2022-12" db="EMBL/GenBank/DDBJ databases">
        <title>Complete genome sequencing of Dickeya lacustris type strain LMG30899.</title>
        <authorList>
            <person name="Dobhal S."/>
            <person name="Arizala D."/>
            <person name="Arif M."/>
        </authorList>
    </citation>
    <scope>NUCLEOTIDE SEQUENCE [LARGE SCALE GENOMIC DNA]</scope>
    <source>
        <strain evidence="2 3">LMG30899</strain>
    </source>
</reference>
<evidence type="ECO:0000256" key="1">
    <source>
        <dbReference type="SAM" id="MobiDB-lite"/>
    </source>
</evidence>
<evidence type="ECO:0000313" key="2">
    <source>
        <dbReference type="EMBL" id="WFN56095.1"/>
    </source>
</evidence>
<dbReference type="RefSeq" id="WP_125259536.1">
    <property type="nucleotide sequence ID" value="NZ_CP114280.1"/>
</dbReference>
<accession>A0ABY8G864</accession>
<dbReference type="Pfam" id="PF06097">
    <property type="entry name" value="DUF945"/>
    <property type="match status" value="1"/>
</dbReference>
<keyword evidence="3" id="KW-1185">Reference proteome</keyword>
<dbReference type="EMBL" id="CP114280">
    <property type="protein sequence ID" value="WFN56095.1"/>
    <property type="molecule type" value="Genomic_DNA"/>
</dbReference>
<gene>
    <name evidence="2" type="ORF">O1Q98_01845</name>
</gene>
<proteinExistence type="predicted"/>
<dbReference type="Proteomes" id="UP001219630">
    <property type="component" value="Chromosome"/>
</dbReference>
<name>A0ABY8G864_9GAMM</name>
<organism evidence="2 3">
    <name type="scientific">Dickeya lacustris</name>
    <dbReference type="NCBI Taxonomy" id="2259638"/>
    <lineage>
        <taxon>Bacteria</taxon>
        <taxon>Pseudomonadati</taxon>
        <taxon>Pseudomonadota</taxon>
        <taxon>Gammaproteobacteria</taxon>
        <taxon>Enterobacterales</taxon>
        <taxon>Pectobacteriaceae</taxon>
        <taxon>Dickeya</taxon>
    </lineage>
</organism>
<feature type="region of interest" description="Disordered" evidence="1">
    <location>
        <begin position="490"/>
        <end position="521"/>
    </location>
</feature>
<sequence>MAKKTAITAGVVIALAAAFVGASWYTGKQIEQHMEEATNNLNAQIKSVYPQSGIKVAFRDYQRNVFSSQLTLIIEPDVTSSSQRILSGNDEIVFQTTLFHGPLPIGAPSFSLKPAMAAIHAELANTESVKSLFELTNNKPFLVVDSRVDYNSDTHSTLTLSPIASKTSDEIKFDFSGSTIQLDLAGNLRAGKLAGSFSNLSVEKNRAQGASEKLQLQDLAISSDTHKGKFDLDIGDTKLTLKKLSLNIPHSNSVSINDFSLSNHSSEDDTNLAGQMALALGSVLYSDQNLGSLNLNVNFTGLDGNGSRQFMTQYQKTMQAMLQDKELGSAAYQQQMSTLVLRSLPQLLKGNPSIKVAPLSWKNANGESTFTLALDLSDPLQKNTTPTSNLSDEEALLRQSVKSLDARLNVPLEMISGAIVLTTPKSASDEEKKQIAQMASQQAQLMANIGQMSQLTVTKENAITSQFSYSEGVVTFNGRKIPLSEFIAPLIHQQSETAPEEDDDDTPATQDDTQSDPTVSP</sequence>
<dbReference type="InterPro" id="IPR010352">
    <property type="entry name" value="DUF945"/>
</dbReference>